<dbReference type="AlphaFoldDB" id="A0A9P0A9L3"/>
<keyword evidence="1" id="KW-0175">Coiled coil</keyword>
<accession>A0A9P0A9L3</accession>
<keyword evidence="4" id="KW-1185">Reference proteome</keyword>
<feature type="coiled-coil region" evidence="1">
    <location>
        <begin position="23"/>
        <end position="71"/>
    </location>
</feature>
<protein>
    <submittedName>
        <fullName evidence="3">Uncharacterized protein</fullName>
    </submittedName>
</protein>
<dbReference type="EMBL" id="OU963865">
    <property type="protein sequence ID" value="CAH0388523.1"/>
    <property type="molecule type" value="Genomic_DNA"/>
</dbReference>
<organism evidence="3 4">
    <name type="scientific">Bemisia tabaci</name>
    <name type="common">Sweetpotato whitefly</name>
    <name type="synonym">Aleurodes tabaci</name>
    <dbReference type="NCBI Taxonomy" id="7038"/>
    <lineage>
        <taxon>Eukaryota</taxon>
        <taxon>Metazoa</taxon>
        <taxon>Ecdysozoa</taxon>
        <taxon>Arthropoda</taxon>
        <taxon>Hexapoda</taxon>
        <taxon>Insecta</taxon>
        <taxon>Pterygota</taxon>
        <taxon>Neoptera</taxon>
        <taxon>Paraneoptera</taxon>
        <taxon>Hemiptera</taxon>
        <taxon>Sternorrhyncha</taxon>
        <taxon>Aleyrodoidea</taxon>
        <taxon>Aleyrodidae</taxon>
        <taxon>Aleyrodinae</taxon>
        <taxon>Bemisia</taxon>
    </lineage>
</organism>
<dbReference type="KEGG" id="btab:109039059"/>
<feature type="region of interest" description="Disordered" evidence="2">
    <location>
        <begin position="89"/>
        <end position="113"/>
    </location>
</feature>
<reference evidence="3" key="1">
    <citation type="submission" date="2021-12" db="EMBL/GenBank/DDBJ databases">
        <authorList>
            <person name="King R."/>
        </authorList>
    </citation>
    <scope>NUCLEOTIDE SEQUENCE</scope>
</reference>
<gene>
    <name evidence="3" type="ORF">BEMITA_LOCUS7433</name>
</gene>
<dbReference type="Proteomes" id="UP001152759">
    <property type="component" value="Chromosome 4"/>
</dbReference>
<evidence type="ECO:0000313" key="4">
    <source>
        <dbReference type="Proteomes" id="UP001152759"/>
    </source>
</evidence>
<proteinExistence type="predicted"/>
<evidence type="ECO:0000256" key="1">
    <source>
        <dbReference type="SAM" id="Coils"/>
    </source>
</evidence>
<evidence type="ECO:0000313" key="3">
    <source>
        <dbReference type="EMBL" id="CAH0388523.1"/>
    </source>
</evidence>
<evidence type="ECO:0000256" key="2">
    <source>
        <dbReference type="SAM" id="MobiDB-lite"/>
    </source>
</evidence>
<sequence length="216" mass="24891">MEQVILDQMYAFVQKQVVADMDVRKLKERRKTLSALADTIRAKLPDNHPLKQECTRRLSEHEDRVQKATQQLNVPEWFLNRNRSFSVSLKHQNEPQSCLNNKMSTTGRRRGLQKVAPKARWSTNGLLDALEVQRYKEFPEIFETKHPDSSCNSSTTSPRSVRSSFSYKQPYLGWRSQEMLDKPRTPAERLAAGLLHKKDVGSDRSISILSDSTFSV</sequence>
<feature type="compositionally biased region" description="Polar residues" evidence="2">
    <location>
        <begin position="89"/>
        <end position="106"/>
    </location>
</feature>
<name>A0A9P0A9L3_BEMTA</name>